<evidence type="ECO:0000259" key="5">
    <source>
        <dbReference type="PROSITE" id="PS50893"/>
    </source>
</evidence>
<evidence type="ECO:0000313" key="7">
    <source>
        <dbReference type="Proteomes" id="UP000427071"/>
    </source>
</evidence>
<evidence type="ECO:0000256" key="2">
    <source>
        <dbReference type="ARBA" id="ARBA00022448"/>
    </source>
</evidence>
<feature type="domain" description="ABC transporter" evidence="5">
    <location>
        <begin position="2"/>
        <end position="246"/>
    </location>
</feature>
<evidence type="ECO:0000313" key="6">
    <source>
        <dbReference type="EMBL" id="QGU01572.1"/>
    </source>
</evidence>
<dbReference type="InterPro" id="IPR003439">
    <property type="entry name" value="ABC_transporter-like_ATP-bd"/>
</dbReference>
<dbReference type="PROSITE" id="PS00211">
    <property type="entry name" value="ABC_TRANSPORTER_1"/>
    <property type="match status" value="2"/>
</dbReference>
<dbReference type="NCBIfam" id="NF007739">
    <property type="entry name" value="PRK10419.1"/>
    <property type="match status" value="2"/>
</dbReference>
<dbReference type="SUPFAM" id="SSF52540">
    <property type="entry name" value="P-loop containing nucleoside triphosphate hydrolases"/>
    <property type="match status" value="2"/>
</dbReference>
<dbReference type="EMBL" id="CP046452">
    <property type="protein sequence ID" value="QGU01572.1"/>
    <property type="molecule type" value="Genomic_DNA"/>
</dbReference>
<dbReference type="InterPro" id="IPR017871">
    <property type="entry name" value="ABC_transporter-like_CS"/>
</dbReference>
<dbReference type="Pfam" id="PF08352">
    <property type="entry name" value="oligo_HPY"/>
    <property type="match status" value="2"/>
</dbReference>
<dbReference type="CDD" id="cd03257">
    <property type="entry name" value="ABC_NikE_OppD_transporters"/>
    <property type="match status" value="2"/>
</dbReference>
<dbReference type="PROSITE" id="PS50893">
    <property type="entry name" value="ABC_TRANSPORTER_2"/>
    <property type="match status" value="2"/>
</dbReference>
<dbReference type="GO" id="GO:0055085">
    <property type="term" value="P:transmembrane transport"/>
    <property type="evidence" value="ECO:0007669"/>
    <property type="project" value="UniProtKB-ARBA"/>
</dbReference>
<dbReference type="KEGG" id="ckw:CKALI_03445"/>
<keyword evidence="2" id="KW-0813">Transport</keyword>
<dbReference type="GO" id="GO:0015833">
    <property type="term" value="P:peptide transport"/>
    <property type="evidence" value="ECO:0007669"/>
    <property type="project" value="InterPro"/>
</dbReference>
<dbReference type="Gene3D" id="3.40.50.300">
    <property type="entry name" value="P-loop containing nucleotide triphosphate hydrolases"/>
    <property type="match status" value="2"/>
</dbReference>
<dbReference type="GO" id="GO:0005524">
    <property type="term" value="F:ATP binding"/>
    <property type="evidence" value="ECO:0007669"/>
    <property type="project" value="UniProtKB-KW"/>
</dbReference>
<reference evidence="7" key="1">
    <citation type="submission" date="2019-11" db="EMBL/GenBank/DDBJ databases">
        <title>Complete genome sequence of Corynebacterium kalinowskii 1959, a novel Corynebacterium species isolated from soil of a small paddock in Vilsendorf, Germany.</title>
        <authorList>
            <person name="Schaffert L."/>
            <person name="Ruwe M."/>
            <person name="Milse J."/>
            <person name="Hanuschka K."/>
            <person name="Ortseifen V."/>
            <person name="Droste J."/>
            <person name="Brandt D."/>
            <person name="Schlueter L."/>
            <person name="Kutter Y."/>
            <person name="Vinke S."/>
            <person name="Viehoefer P."/>
            <person name="Jacob L."/>
            <person name="Luebke N.-C."/>
            <person name="Schulte-Berndt E."/>
            <person name="Hain C."/>
            <person name="Linder M."/>
            <person name="Schmidt P."/>
            <person name="Wollenschlaeger L."/>
            <person name="Luttermann T."/>
            <person name="Thieme E."/>
            <person name="Hassa J."/>
            <person name="Haak M."/>
            <person name="Wittchen M."/>
            <person name="Mentz A."/>
            <person name="Persicke M."/>
            <person name="Busche T."/>
            <person name="Ruckert C."/>
        </authorList>
    </citation>
    <scope>NUCLEOTIDE SEQUENCE [LARGE SCALE GENOMIC DNA]</scope>
    <source>
        <strain evidence="7">1959</strain>
    </source>
</reference>
<dbReference type="NCBIfam" id="NF008453">
    <property type="entry name" value="PRK11308.1"/>
    <property type="match status" value="2"/>
</dbReference>
<keyword evidence="7" id="KW-1185">Reference proteome</keyword>
<accession>A0A6B8V919</accession>
<dbReference type="InterPro" id="IPR027417">
    <property type="entry name" value="P-loop_NTPase"/>
</dbReference>
<keyword evidence="3" id="KW-0547">Nucleotide-binding</keyword>
<dbReference type="GO" id="GO:0016887">
    <property type="term" value="F:ATP hydrolysis activity"/>
    <property type="evidence" value="ECO:0007669"/>
    <property type="project" value="InterPro"/>
</dbReference>
<dbReference type="InterPro" id="IPR003593">
    <property type="entry name" value="AAA+_ATPase"/>
</dbReference>
<proteinExistence type="inferred from homology"/>
<dbReference type="PANTHER" id="PTHR43776">
    <property type="entry name" value="TRANSPORT ATP-BINDING PROTEIN"/>
    <property type="match status" value="1"/>
</dbReference>
<dbReference type="EC" id="3.6.3.-" evidence="6"/>
<dbReference type="Pfam" id="PF00005">
    <property type="entry name" value="ABC_tran"/>
    <property type="match status" value="2"/>
</dbReference>
<dbReference type="SMART" id="SM00382">
    <property type="entry name" value="AAA"/>
    <property type="match status" value="2"/>
</dbReference>
<dbReference type="InterPro" id="IPR050319">
    <property type="entry name" value="ABC_transp_ATP-bind"/>
</dbReference>
<protein>
    <submittedName>
        <fullName evidence="6">Glutathione import ATP-binding protein GsiA</fullName>
        <ecNumber evidence="6">3.6.3.-</ecNumber>
    </submittedName>
</protein>
<name>A0A6B8V919_9CORY</name>
<comment type="similarity">
    <text evidence="1">Belongs to the ABC transporter superfamily.</text>
</comment>
<evidence type="ECO:0000256" key="3">
    <source>
        <dbReference type="ARBA" id="ARBA00022741"/>
    </source>
</evidence>
<sequence length="530" mass="56855">MISVNNLCVTTASGAQLLHSVSFEIAAGERVGLIGESGSGKSLTALAIMGLLDGNLTATGSVEFDGRELLGASEKELARLRGHKISMIFQEPMTALNPLMTVGAQIAEVMTVHSMASKSEAKAATTDLLADVGLAPEMARRYPHQMSGGQRQRVLIAMALAGGPDLLLCDEPTTALDVTVQRQIVELIIELAEKHGAALLFITHDLGLVSTVSERVLVMRDGHIVEDGPTDLMLSRPQHAYTRGLLAASDLDARDENGHLYTVRSAAQESYQPGVALATPHRPEPGEEIVRVTDVSRVYKRRSLFGSSETLAASEVSLTLRKGQRLGIVGGSGSGKSTILRIIAGLDKPTSGSVEVTGRTQMVFQDPFSSLDPRMTIADSVSEPLRGVSRADRLARVRTVLDEVGIPESALSRYPHEFSGGQRQRISIARAITVRPDILLADEPVSALDVSVRAMVLNILEDLVGAHGMSLIFVSHDLSVVRQVCSDVVVMNQGRVIERGPVEQVYGNPQEEYTRTLLAAIPRLAFVDGR</sequence>
<evidence type="ECO:0000256" key="4">
    <source>
        <dbReference type="ARBA" id="ARBA00022840"/>
    </source>
</evidence>
<dbReference type="Proteomes" id="UP000427071">
    <property type="component" value="Chromosome"/>
</dbReference>
<feature type="domain" description="ABC transporter" evidence="5">
    <location>
        <begin position="290"/>
        <end position="518"/>
    </location>
</feature>
<dbReference type="InterPro" id="IPR013563">
    <property type="entry name" value="Oligopep_ABC_C"/>
</dbReference>
<keyword evidence="4 6" id="KW-0067">ATP-binding</keyword>
<dbReference type="RefSeq" id="WP_156191964.1">
    <property type="nucleotide sequence ID" value="NZ_CP046452.1"/>
</dbReference>
<dbReference type="AlphaFoldDB" id="A0A6B8V919"/>
<gene>
    <name evidence="6" type="primary">gsiA1</name>
    <name evidence="6" type="ORF">CKALI_03445</name>
</gene>
<organism evidence="6 7">
    <name type="scientific">Corynebacterium kalinowskii</name>
    <dbReference type="NCBI Taxonomy" id="2675216"/>
    <lineage>
        <taxon>Bacteria</taxon>
        <taxon>Bacillati</taxon>
        <taxon>Actinomycetota</taxon>
        <taxon>Actinomycetes</taxon>
        <taxon>Mycobacteriales</taxon>
        <taxon>Corynebacteriaceae</taxon>
        <taxon>Corynebacterium</taxon>
    </lineage>
</organism>
<evidence type="ECO:0000256" key="1">
    <source>
        <dbReference type="ARBA" id="ARBA00005417"/>
    </source>
</evidence>
<dbReference type="FunFam" id="3.40.50.300:FF:000016">
    <property type="entry name" value="Oligopeptide ABC transporter ATP-binding component"/>
    <property type="match status" value="1"/>
</dbReference>
<keyword evidence="6" id="KW-0378">Hydrolase</keyword>